<keyword evidence="1" id="KW-0812">Transmembrane</keyword>
<keyword evidence="1" id="KW-0472">Membrane</keyword>
<sequence length="251" mass="28362">MGIFVCFCYNTVYYGGGNMLETKSTKKFKIIKGIICILTLAMLVAAVIFLFIVDDMKKKRRLIFSIVQLLLMIGIIILPEQLKERLDLKIPIMLETSLTVFAFCGFVLGDVFDFYKKIPIWDSILHAFSGVILAYAGFVLIDYFVKRESVNISMGHMFICTSVVLFSLALGALWEIGEYLVDDIFGTNNQQYMKSTRGTLYGQKDVPLEGHAALGDTMKDLMLDLAGATAIVTIEYCKEDYRKKKAKKEDK</sequence>
<accession>B0N4L5</accession>
<evidence type="ECO:0000313" key="2">
    <source>
        <dbReference type="EMBL" id="EDS18617.1"/>
    </source>
</evidence>
<proteinExistence type="predicted"/>
<dbReference type="EMBL" id="ABFX02000005">
    <property type="protein sequence ID" value="EDS18617.1"/>
    <property type="molecule type" value="Genomic_DNA"/>
</dbReference>
<dbReference type="HOGENOM" id="CLU_070751_1_0_9"/>
<gene>
    <name evidence="2" type="ORF">CLORAM_01566</name>
</gene>
<reference evidence="2" key="1">
    <citation type="submission" date="2007-11" db="EMBL/GenBank/DDBJ databases">
        <authorList>
            <person name="Fulton L."/>
            <person name="Clifton S."/>
            <person name="Fulton B."/>
            <person name="Xu J."/>
            <person name="Minx P."/>
            <person name="Pepin K.H."/>
            <person name="Johnson M."/>
            <person name="Thiruvilangam P."/>
            <person name="Bhonagiri V."/>
            <person name="Nash W.E."/>
            <person name="Mardis E.R."/>
            <person name="Wilson R.K."/>
        </authorList>
    </citation>
    <scope>NUCLEOTIDE SEQUENCE [LARGE SCALE GENOMIC DNA]</scope>
    <source>
        <strain evidence="2">DSM 1402</strain>
    </source>
</reference>
<dbReference type="AlphaFoldDB" id="B0N4L5"/>
<dbReference type="Proteomes" id="UP000005798">
    <property type="component" value="Unassembled WGS sequence"/>
</dbReference>
<feature type="transmembrane region" description="Helical" evidence="1">
    <location>
        <begin position="90"/>
        <end position="112"/>
    </location>
</feature>
<protein>
    <submittedName>
        <fullName evidence="2">Uncharacterized protein</fullName>
    </submittedName>
</protein>
<feature type="transmembrane region" description="Helical" evidence="1">
    <location>
        <begin position="30"/>
        <end position="53"/>
    </location>
</feature>
<organism evidence="2 3">
    <name type="scientific">Thomasclavelia ramosa DSM 1402</name>
    <dbReference type="NCBI Taxonomy" id="445974"/>
    <lineage>
        <taxon>Bacteria</taxon>
        <taxon>Bacillati</taxon>
        <taxon>Bacillota</taxon>
        <taxon>Erysipelotrichia</taxon>
        <taxon>Erysipelotrichales</taxon>
        <taxon>Coprobacillaceae</taxon>
        <taxon>Thomasclavelia</taxon>
    </lineage>
</organism>
<reference evidence="2" key="2">
    <citation type="submission" date="2014-06" db="EMBL/GenBank/DDBJ databases">
        <title>Draft genome sequence of Clostridium ramosum(DSM 1402).</title>
        <authorList>
            <person name="Sudarsanam P."/>
            <person name="Ley R."/>
            <person name="Guruge J."/>
            <person name="Turnbaugh P.J."/>
            <person name="Mahowald M."/>
            <person name="Liep D."/>
            <person name="Gordon J."/>
        </authorList>
    </citation>
    <scope>NUCLEOTIDE SEQUENCE</scope>
    <source>
        <strain evidence="2">DSM 1402</strain>
    </source>
</reference>
<feature type="transmembrane region" description="Helical" evidence="1">
    <location>
        <begin position="157"/>
        <end position="174"/>
    </location>
</feature>
<feature type="transmembrane region" description="Helical" evidence="1">
    <location>
        <begin position="59"/>
        <end position="78"/>
    </location>
</feature>
<feature type="transmembrane region" description="Helical" evidence="1">
    <location>
        <begin position="124"/>
        <end position="145"/>
    </location>
</feature>
<name>B0N4L5_9FIRM</name>
<comment type="caution">
    <text evidence="2">The sequence shown here is derived from an EMBL/GenBank/DDBJ whole genome shotgun (WGS) entry which is preliminary data.</text>
</comment>
<evidence type="ECO:0000256" key="1">
    <source>
        <dbReference type="SAM" id="Phobius"/>
    </source>
</evidence>
<evidence type="ECO:0000313" key="3">
    <source>
        <dbReference type="Proteomes" id="UP000005798"/>
    </source>
</evidence>
<dbReference type="InterPro" id="IPR014509">
    <property type="entry name" value="YjdF-like"/>
</dbReference>
<keyword evidence="3" id="KW-1185">Reference proteome</keyword>
<dbReference type="eggNOG" id="ENOG502ZBS6">
    <property type="taxonomic scope" value="Bacteria"/>
</dbReference>
<dbReference type="Pfam" id="PF09997">
    <property type="entry name" value="DUF2238"/>
    <property type="match status" value="1"/>
</dbReference>
<keyword evidence="1" id="KW-1133">Transmembrane helix</keyword>